<dbReference type="GO" id="GO:0006412">
    <property type="term" value="P:translation"/>
    <property type="evidence" value="ECO:0007669"/>
    <property type="project" value="UniProtKB-KW"/>
</dbReference>
<dbReference type="AlphaFoldDB" id="A0A182R6P6"/>
<dbReference type="FunFam" id="3.30.1360.40:FF:000001">
    <property type="entry name" value="Ribosome-recycling factor"/>
    <property type="match status" value="1"/>
</dbReference>
<comment type="similarity">
    <text evidence="1">Belongs to the RRF family.</text>
</comment>
<dbReference type="GO" id="GO:0043023">
    <property type="term" value="F:ribosomal large subunit binding"/>
    <property type="evidence" value="ECO:0007669"/>
    <property type="project" value="TreeGrafter"/>
</dbReference>
<dbReference type="InterPro" id="IPR002661">
    <property type="entry name" value="Ribosome_recyc_fac"/>
</dbReference>
<sequence>MLRITSLFRAVSFKALVTNSSDIVCATTNRVPANRTICTALQNIRCDIPAGPTVVLATHPPVRHYAKGKDKKKDKKGAPAKVQINEEQLGNLIDLEGLRTQMEKSLSAMKDDYVKNLSLRSTTGSIETLRITYEGKDYQLQELGQVVRKNPKTLVVNLVAFPQTIPVVLQAIQRSGMNLNPQQDGTTLFIPVPKVTREHREGLAKNAKVLFIKCRDRIKDAQNQSIKKLKKQTNVSEDDAFQAQAQITAIADNFVKEAEKLMEVKQSELLGDK</sequence>
<protein>
    <recommendedName>
        <fullName evidence="2">Ribosome-recycling factor, mitochondrial</fullName>
    </recommendedName>
    <alternativeName>
        <fullName evidence="4">Ribosome-releasing factor, mitochondrial</fullName>
    </alternativeName>
</protein>
<evidence type="ECO:0000256" key="2">
    <source>
        <dbReference type="ARBA" id="ARBA00020581"/>
    </source>
</evidence>
<accession>A0A4Y0BD60</accession>
<dbReference type="PANTHER" id="PTHR20982">
    <property type="entry name" value="RIBOSOME RECYCLING FACTOR"/>
    <property type="match status" value="1"/>
</dbReference>
<dbReference type="InterPro" id="IPR023584">
    <property type="entry name" value="Ribosome_recyc_fac_dom"/>
</dbReference>
<accession>A0A182R6P6</accession>
<evidence type="ECO:0000256" key="3">
    <source>
        <dbReference type="ARBA" id="ARBA00022917"/>
    </source>
</evidence>
<dbReference type="Gene3D" id="3.30.1360.40">
    <property type="match status" value="1"/>
</dbReference>
<keyword evidence="3" id="KW-0648">Protein biosynthesis</keyword>
<evidence type="ECO:0000259" key="5">
    <source>
        <dbReference type="Pfam" id="PF01765"/>
    </source>
</evidence>
<dbReference type="VEuPathDB" id="VectorBase:AFUN2_011097"/>
<dbReference type="GO" id="GO:0005739">
    <property type="term" value="C:mitochondrion"/>
    <property type="evidence" value="ECO:0007669"/>
    <property type="project" value="TreeGrafter"/>
</dbReference>
<feature type="domain" description="Ribosome recycling factor" evidence="5">
    <location>
        <begin position="110"/>
        <end position="270"/>
    </location>
</feature>
<organism evidence="6">
    <name type="scientific">Anopheles funestus</name>
    <name type="common">African malaria mosquito</name>
    <dbReference type="NCBI Taxonomy" id="62324"/>
    <lineage>
        <taxon>Eukaryota</taxon>
        <taxon>Metazoa</taxon>
        <taxon>Ecdysozoa</taxon>
        <taxon>Arthropoda</taxon>
        <taxon>Hexapoda</taxon>
        <taxon>Insecta</taxon>
        <taxon>Pterygota</taxon>
        <taxon>Neoptera</taxon>
        <taxon>Endopterygota</taxon>
        <taxon>Diptera</taxon>
        <taxon>Nematocera</taxon>
        <taxon>Culicoidea</taxon>
        <taxon>Culicidae</taxon>
        <taxon>Anophelinae</taxon>
        <taxon>Anopheles</taxon>
    </lineage>
</organism>
<dbReference type="Pfam" id="PF01765">
    <property type="entry name" value="RRF"/>
    <property type="match status" value="1"/>
</dbReference>
<dbReference type="InterPro" id="IPR036191">
    <property type="entry name" value="RRF_sf"/>
</dbReference>
<reference evidence="6" key="1">
    <citation type="journal article" date="2019" name="Gigascience">
        <title>A chromosome-scale assembly of the major African malaria vector Anopheles funestus.</title>
        <authorList>
            <person name="Ghurye J."/>
            <person name="Koren S."/>
            <person name="Small S.T."/>
            <person name="Redmond S."/>
            <person name="Howell P."/>
            <person name="Phillippy A.M."/>
            <person name="Besansky N.J."/>
        </authorList>
    </citation>
    <scope>NUCLEOTIDE SEQUENCE</scope>
    <source>
        <strain evidence="6">FUMOZ</strain>
    </source>
</reference>
<dbReference type="EnsemblMetazoa" id="AFUN018737-RA">
    <property type="protein sequence ID" value="AFUN018737-PA"/>
    <property type="gene ID" value="AFUN018737"/>
</dbReference>
<dbReference type="PANTHER" id="PTHR20982:SF3">
    <property type="entry name" value="MITOCHONDRIAL RIBOSOME RECYCLING FACTOR PSEUDO 1"/>
    <property type="match status" value="1"/>
</dbReference>
<evidence type="ECO:0000313" key="6">
    <source>
        <dbReference type="EnsemblMetazoa" id="AFUN018737-PA"/>
    </source>
</evidence>
<name>A0A182R6P6_ANOFN</name>
<dbReference type="Gene3D" id="1.10.132.20">
    <property type="entry name" value="Ribosome-recycling factor"/>
    <property type="match status" value="1"/>
</dbReference>
<reference evidence="6" key="2">
    <citation type="submission" date="2020-05" db="UniProtKB">
        <authorList>
            <consortium name="EnsemblMetazoa"/>
        </authorList>
    </citation>
    <scope>IDENTIFICATION</scope>
    <source>
        <strain evidence="6">FUMOZ</strain>
    </source>
</reference>
<dbReference type="VEuPathDB" id="VectorBase:AFUN018737"/>
<evidence type="ECO:0000256" key="4">
    <source>
        <dbReference type="ARBA" id="ARBA00033107"/>
    </source>
</evidence>
<evidence type="ECO:0000256" key="1">
    <source>
        <dbReference type="ARBA" id="ARBA00005912"/>
    </source>
</evidence>
<dbReference type="SUPFAM" id="SSF55194">
    <property type="entry name" value="Ribosome recycling factor, RRF"/>
    <property type="match status" value="1"/>
</dbReference>
<dbReference type="STRING" id="62324.A0A182R6P6"/>
<proteinExistence type="inferred from homology"/>